<evidence type="ECO:0008006" key="3">
    <source>
        <dbReference type="Google" id="ProtNLM"/>
    </source>
</evidence>
<keyword evidence="2" id="KW-1185">Reference proteome</keyword>
<evidence type="ECO:0000313" key="1">
    <source>
        <dbReference type="EMBL" id="KAJ5255377.1"/>
    </source>
</evidence>
<protein>
    <recommendedName>
        <fullName evidence="3">Transcription factor domain-containing protein</fullName>
    </recommendedName>
</protein>
<gene>
    <name evidence="1" type="ORF">N7505_010528</name>
</gene>
<evidence type="ECO:0000313" key="2">
    <source>
        <dbReference type="Proteomes" id="UP001220256"/>
    </source>
</evidence>
<proteinExistence type="predicted"/>
<sequence length="209" mass="23460">MVELQIRGKGFFATCLTQDTTQAIFDFDLGVPVDSPLTPINSSWMMRLIDIWYSYLPFFVLISKTLLLQSTTDGIYDQVSLPILLPDSIATLNTYVPGSNRPSLLVERAALAEWSVCQLCPLAVNVSGISTAQTVLRLIWHHLRRYQARLATSYIQLAAQILNDLRSCLSTAPNSGDHTPLKAFMEHDCTYQQQHWSSIGSRLNAKRDL</sequence>
<accession>A0ABQ8W3W9</accession>
<dbReference type="EMBL" id="JAPVEB010000010">
    <property type="protein sequence ID" value="KAJ5255377.1"/>
    <property type="molecule type" value="Genomic_DNA"/>
</dbReference>
<reference evidence="1 2" key="1">
    <citation type="journal article" date="2023" name="IMA Fungus">
        <title>Comparative genomic study of the Penicillium genus elucidates a diverse pangenome and 15 lateral gene transfer events.</title>
        <authorList>
            <person name="Petersen C."/>
            <person name="Sorensen T."/>
            <person name="Nielsen M.R."/>
            <person name="Sondergaard T.E."/>
            <person name="Sorensen J.L."/>
            <person name="Fitzpatrick D.A."/>
            <person name="Frisvad J.C."/>
            <person name="Nielsen K.L."/>
        </authorList>
    </citation>
    <scope>NUCLEOTIDE SEQUENCE [LARGE SCALE GENOMIC DNA]</scope>
    <source>
        <strain evidence="1 2">IBT 3361</strain>
    </source>
</reference>
<name>A0ABQ8W3W9_PENCH</name>
<dbReference type="Proteomes" id="UP001220256">
    <property type="component" value="Unassembled WGS sequence"/>
</dbReference>
<comment type="caution">
    <text evidence="1">The sequence shown here is derived from an EMBL/GenBank/DDBJ whole genome shotgun (WGS) entry which is preliminary data.</text>
</comment>
<organism evidence="1 2">
    <name type="scientific">Penicillium chrysogenum</name>
    <name type="common">Penicillium notatum</name>
    <dbReference type="NCBI Taxonomy" id="5076"/>
    <lineage>
        <taxon>Eukaryota</taxon>
        <taxon>Fungi</taxon>
        <taxon>Dikarya</taxon>
        <taxon>Ascomycota</taxon>
        <taxon>Pezizomycotina</taxon>
        <taxon>Eurotiomycetes</taxon>
        <taxon>Eurotiomycetidae</taxon>
        <taxon>Eurotiales</taxon>
        <taxon>Aspergillaceae</taxon>
        <taxon>Penicillium</taxon>
        <taxon>Penicillium chrysogenum species complex</taxon>
    </lineage>
</organism>